<dbReference type="GeneID" id="19952341"/>
<evidence type="ECO:0000313" key="2">
    <source>
        <dbReference type="EMBL" id="EQC30554.1"/>
    </source>
</evidence>
<keyword evidence="1" id="KW-0472">Membrane</keyword>
<organism evidence="2 3">
    <name type="scientific">Saprolegnia diclina (strain VS20)</name>
    <dbReference type="NCBI Taxonomy" id="1156394"/>
    <lineage>
        <taxon>Eukaryota</taxon>
        <taxon>Sar</taxon>
        <taxon>Stramenopiles</taxon>
        <taxon>Oomycota</taxon>
        <taxon>Saprolegniomycetes</taxon>
        <taxon>Saprolegniales</taxon>
        <taxon>Saprolegniaceae</taxon>
        <taxon>Saprolegnia</taxon>
    </lineage>
</organism>
<dbReference type="EMBL" id="JH767174">
    <property type="protein sequence ID" value="EQC30554.1"/>
    <property type="molecule type" value="Genomic_DNA"/>
</dbReference>
<keyword evidence="1" id="KW-1133">Transmembrane helix</keyword>
<protein>
    <submittedName>
        <fullName evidence="2">Uncharacterized protein</fullName>
    </submittedName>
</protein>
<feature type="transmembrane region" description="Helical" evidence="1">
    <location>
        <begin position="12"/>
        <end position="39"/>
    </location>
</feature>
<sequence length="68" mass="7554">MPSTDRVPIQSYAQLLLIYVGALIAVVVTCPFVALCRLLTCYYCRQPDRQRATTSACACCCVYHDTTC</sequence>
<name>T0PYD8_SAPDV</name>
<reference evidence="2 3" key="1">
    <citation type="submission" date="2012-04" db="EMBL/GenBank/DDBJ databases">
        <title>The Genome Sequence of Saprolegnia declina VS20.</title>
        <authorList>
            <consortium name="The Broad Institute Genome Sequencing Platform"/>
            <person name="Russ C."/>
            <person name="Nusbaum C."/>
            <person name="Tyler B."/>
            <person name="van West P."/>
            <person name="Dieguez-Uribeondo J."/>
            <person name="de Bruijn I."/>
            <person name="Tripathy S."/>
            <person name="Jiang R."/>
            <person name="Young S.K."/>
            <person name="Zeng Q."/>
            <person name="Gargeya S."/>
            <person name="Fitzgerald M."/>
            <person name="Haas B."/>
            <person name="Abouelleil A."/>
            <person name="Alvarado L."/>
            <person name="Arachchi H.M."/>
            <person name="Berlin A."/>
            <person name="Chapman S.B."/>
            <person name="Goldberg J."/>
            <person name="Griggs A."/>
            <person name="Gujja S."/>
            <person name="Hansen M."/>
            <person name="Howarth C."/>
            <person name="Imamovic A."/>
            <person name="Larimer J."/>
            <person name="McCowen C."/>
            <person name="Montmayeur A."/>
            <person name="Murphy C."/>
            <person name="Neiman D."/>
            <person name="Pearson M."/>
            <person name="Priest M."/>
            <person name="Roberts A."/>
            <person name="Saif S."/>
            <person name="Shea T."/>
            <person name="Sisk P."/>
            <person name="Sykes S."/>
            <person name="Wortman J."/>
            <person name="Nusbaum C."/>
            <person name="Birren B."/>
        </authorList>
    </citation>
    <scope>NUCLEOTIDE SEQUENCE [LARGE SCALE GENOMIC DNA]</scope>
    <source>
        <strain evidence="2 3">VS20</strain>
    </source>
</reference>
<evidence type="ECO:0000313" key="3">
    <source>
        <dbReference type="Proteomes" id="UP000030762"/>
    </source>
</evidence>
<dbReference type="InParanoid" id="T0PYD8"/>
<accession>T0PYD8</accession>
<keyword evidence="1" id="KW-0812">Transmembrane</keyword>
<dbReference type="AlphaFoldDB" id="T0PYD8"/>
<dbReference type="RefSeq" id="XP_008615880.1">
    <property type="nucleotide sequence ID" value="XM_008617658.1"/>
</dbReference>
<dbReference type="VEuPathDB" id="FungiDB:SDRG_11614"/>
<dbReference type="Proteomes" id="UP000030762">
    <property type="component" value="Unassembled WGS sequence"/>
</dbReference>
<proteinExistence type="predicted"/>
<evidence type="ECO:0000256" key="1">
    <source>
        <dbReference type="SAM" id="Phobius"/>
    </source>
</evidence>
<gene>
    <name evidence="2" type="ORF">SDRG_11614</name>
</gene>
<keyword evidence="3" id="KW-1185">Reference proteome</keyword>